<keyword evidence="2 3" id="KW-0040">ANK repeat</keyword>
<dbReference type="Pfam" id="PF13857">
    <property type="entry name" value="Ank_5"/>
    <property type="match status" value="1"/>
</dbReference>
<feature type="repeat" description="ANK" evidence="3">
    <location>
        <begin position="367"/>
        <end position="399"/>
    </location>
</feature>
<feature type="region of interest" description="Disordered" evidence="4">
    <location>
        <begin position="594"/>
        <end position="624"/>
    </location>
</feature>
<dbReference type="Gene3D" id="1.25.40.20">
    <property type="entry name" value="Ankyrin repeat-containing domain"/>
    <property type="match status" value="1"/>
</dbReference>
<dbReference type="InterPro" id="IPR036770">
    <property type="entry name" value="Ankyrin_rpt-contain_sf"/>
</dbReference>
<evidence type="ECO:0000256" key="3">
    <source>
        <dbReference type="PROSITE-ProRule" id="PRU00023"/>
    </source>
</evidence>
<comment type="caution">
    <text evidence="5">The sequence shown here is derived from an EMBL/GenBank/DDBJ whole genome shotgun (WGS) entry which is preliminary data.</text>
</comment>
<feature type="repeat" description="ANK" evidence="3">
    <location>
        <begin position="298"/>
        <end position="330"/>
    </location>
</feature>
<dbReference type="Pfam" id="PF12796">
    <property type="entry name" value="Ank_2"/>
    <property type="match status" value="1"/>
</dbReference>
<dbReference type="PANTHER" id="PTHR24198:SF165">
    <property type="entry name" value="ANKYRIN REPEAT-CONTAINING PROTEIN-RELATED"/>
    <property type="match status" value="1"/>
</dbReference>
<dbReference type="PROSITE" id="PS50297">
    <property type="entry name" value="ANK_REP_REGION"/>
    <property type="match status" value="1"/>
</dbReference>
<evidence type="ECO:0000313" key="5">
    <source>
        <dbReference type="EMBL" id="RKL37117.1"/>
    </source>
</evidence>
<organism evidence="5 6">
    <name type="scientific">Gibberella intermedia</name>
    <name type="common">Bulb rot disease fungus</name>
    <name type="synonym">Fusarium proliferatum</name>
    <dbReference type="NCBI Taxonomy" id="948311"/>
    <lineage>
        <taxon>Eukaryota</taxon>
        <taxon>Fungi</taxon>
        <taxon>Dikarya</taxon>
        <taxon>Ascomycota</taxon>
        <taxon>Pezizomycotina</taxon>
        <taxon>Sordariomycetes</taxon>
        <taxon>Hypocreomycetidae</taxon>
        <taxon>Hypocreales</taxon>
        <taxon>Nectriaceae</taxon>
        <taxon>Fusarium</taxon>
        <taxon>Fusarium fujikuroi species complex</taxon>
    </lineage>
</organism>
<name>A0A420T6I0_GIBIN</name>
<gene>
    <name evidence="5" type="ORF">BFJ72_g7773</name>
</gene>
<feature type="repeat" description="ANK" evidence="3">
    <location>
        <begin position="400"/>
        <end position="439"/>
    </location>
</feature>
<dbReference type="Proteomes" id="UP000283569">
    <property type="component" value="Unassembled WGS sequence"/>
</dbReference>
<feature type="compositionally biased region" description="Polar residues" evidence="4">
    <location>
        <begin position="594"/>
        <end position="609"/>
    </location>
</feature>
<dbReference type="SMART" id="SM00248">
    <property type="entry name" value="ANK"/>
    <property type="match status" value="7"/>
</dbReference>
<protein>
    <submittedName>
        <fullName evidence="5">Uncharacterized protein</fullName>
    </submittedName>
</protein>
<evidence type="ECO:0000256" key="4">
    <source>
        <dbReference type="SAM" id="MobiDB-lite"/>
    </source>
</evidence>
<dbReference type="PANTHER" id="PTHR24198">
    <property type="entry name" value="ANKYRIN REPEAT AND PROTEIN KINASE DOMAIN-CONTAINING PROTEIN"/>
    <property type="match status" value="1"/>
</dbReference>
<dbReference type="PROSITE" id="PS50088">
    <property type="entry name" value="ANK_REPEAT"/>
    <property type="match status" value="3"/>
</dbReference>
<dbReference type="EMBL" id="MRDB01000026">
    <property type="protein sequence ID" value="RKL37117.1"/>
    <property type="molecule type" value="Genomic_DNA"/>
</dbReference>
<reference evidence="5 6" key="1">
    <citation type="journal article" date="2018" name="Sci. Rep.">
        <title>Characterisation of pathogen-specific regions and novel effector candidates in Fusarium oxysporum f. sp. cepae.</title>
        <authorList>
            <person name="Armitage A.D."/>
            <person name="Taylor A."/>
            <person name="Sobczyk M.K."/>
            <person name="Baxter L."/>
            <person name="Greenfield B.P."/>
            <person name="Bates H.J."/>
            <person name="Wilson F."/>
            <person name="Jackson A.C."/>
            <person name="Ott S."/>
            <person name="Harrison R.J."/>
            <person name="Clarkson J.P."/>
        </authorList>
    </citation>
    <scope>NUCLEOTIDE SEQUENCE [LARGE SCALE GENOMIC DNA]</scope>
    <source>
        <strain evidence="5 6">Fp_A8</strain>
    </source>
</reference>
<dbReference type="AlphaFoldDB" id="A0A420T6I0"/>
<dbReference type="SUPFAM" id="SSF48403">
    <property type="entry name" value="Ankyrin repeat"/>
    <property type="match status" value="2"/>
</dbReference>
<evidence type="ECO:0000313" key="6">
    <source>
        <dbReference type="Proteomes" id="UP000283569"/>
    </source>
</evidence>
<sequence length="638" mass="71379">MPFHLEINDKYCKHLLMDYIASLPLEIFLQILEYLGSSRDLSSFTRCARYICWRASQWLFDFTFEERCKVRRRELVYQKFTIRAISLDSQRMMQWLIYHELSSQLNGLVLSSLFLSQYLSLTYNMSSFVLQLKRKHITYLHLSITGDAPHVASHLIKLGTDIWEPGQGLPDLTPLCLAVAQPQNKALLDAGLRIASGYSLPRTTEYLLARGADPNRLSRFGLAAIHLAAMKKTPWRGFMEICYLLSMRDDSNTIWESMLNNTIQHLLRYGGDPNLKSAVSRMHHCQHTCWRSADCSHRGARVLHFSCSSGNKNMCELLLNNRADSGLYDDEGYLALFSALSQDHAEISICLLQGNVKPEHLVVIQASQSTALHVACRFASPQVVRFLLERGADPNVFDSHGKTPLHEALYQNCPELEDSIVQTLQLLSDYGASADIKSERHETARDIGKMCLLSRVREMFTPPGLEKAPAPRNRLRASKLTSPIPKTTSAGGNLTKQHNTLLDVDSNDPFPSLGNASKAQCCDADFNKPRAVWFDKPVIERLFTAKSSLSGLRDAAAARQIPLAGSPLAGKVDSKQKGPEAVENVQGAFSTSGSAKFWSSLSPQTSRGNQIAPEPIEETKKGCHKNKKKKWISLDVLS</sequence>
<keyword evidence="1" id="KW-0677">Repeat</keyword>
<evidence type="ECO:0000256" key="2">
    <source>
        <dbReference type="ARBA" id="ARBA00023043"/>
    </source>
</evidence>
<dbReference type="InterPro" id="IPR002110">
    <property type="entry name" value="Ankyrin_rpt"/>
</dbReference>
<proteinExistence type="predicted"/>
<accession>A0A420T6I0</accession>
<evidence type="ECO:0000256" key="1">
    <source>
        <dbReference type="ARBA" id="ARBA00022737"/>
    </source>
</evidence>